<evidence type="ECO:0000256" key="3">
    <source>
        <dbReference type="ARBA" id="ARBA00022801"/>
    </source>
</evidence>
<evidence type="ECO:0000256" key="2">
    <source>
        <dbReference type="ARBA" id="ARBA00022771"/>
    </source>
</evidence>
<feature type="short sequence motif" description="GXSXG" evidence="7">
    <location>
        <begin position="519"/>
        <end position="523"/>
    </location>
</feature>
<dbReference type="CDD" id="cd07199">
    <property type="entry name" value="Pat17_PNPLA8_PNPLA9_like"/>
    <property type="match status" value="1"/>
</dbReference>
<evidence type="ECO:0000313" key="10">
    <source>
        <dbReference type="Proteomes" id="UP000054771"/>
    </source>
</evidence>
<evidence type="ECO:0000256" key="7">
    <source>
        <dbReference type="PROSITE-ProRule" id="PRU01161"/>
    </source>
</evidence>
<dbReference type="EMBL" id="CDMC01000005">
    <property type="protein sequence ID" value="CEL05837.1"/>
    <property type="molecule type" value="Genomic_DNA"/>
</dbReference>
<organism evidence="9 10">
    <name type="scientific">Aspergillus calidoustus</name>
    <dbReference type="NCBI Taxonomy" id="454130"/>
    <lineage>
        <taxon>Eukaryota</taxon>
        <taxon>Fungi</taxon>
        <taxon>Dikarya</taxon>
        <taxon>Ascomycota</taxon>
        <taxon>Pezizomycotina</taxon>
        <taxon>Eurotiomycetes</taxon>
        <taxon>Eurotiomycetidae</taxon>
        <taxon>Eurotiales</taxon>
        <taxon>Aspergillaceae</taxon>
        <taxon>Aspergillus</taxon>
        <taxon>Aspergillus subgen. Nidulantes</taxon>
    </lineage>
</organism>
<keyword evidence="1" id="KW-0479">Metal-binding</keyword>
<keyword evidence="5 7" id="KW-0442">Lipid degradation</keyword>
<proteinExistence type="predicted"/>
<dbReference type="GO" id="GO:0008270">
    <property type="term" value="F:zinc ion binding"/>
    <property type="evidence" value="ECO:0007669"/>
    <property type="project" value="UniProtKB-KW"/>
</dbReference>
<evidence type="ECO:0000259" key="8">
    <source>
        <dbReference type="PROSITE" id="PS51635"/>
    </source>
</evidence>
<dbReference type="Proteomes" id="UP000054771">
    <property type="component" value="Unassembled WGS sequence"/>
</dbReference>
<dbReference type="GO" id="GO:0016042">
    <property type="term" value="P:lipid catabolic process"/>
    <property type="evidence" value="ECO:0007669"/>
    <property type="project" value="UniProtKB-UniRule"/>
</dbReference>
<evidence type="ECO:0000256" key="1">
    <source>
        <dbReference type="ARBA" id="ARBA00022723"/>
    </source>
</evidence>
<dbReference type="PROSITE" id="PS00518">
    <property type="entry name" value="ZF_RING_1"/>
    <property type="match status" value="1"/>
</dbReference>
<reference evidence="10" key="1">
    <citation type="journal article" date="2016" name="Genome Announc.">
        <title>Draft genome sequences of fungus Aspergillus calidoustus.</title>
        <authorList>
            <person name="Horn F."/>
            <person name="Linde J."/>
            <person name="Mattern D.J."/>
            <person name="Walther G."/>
            <person name="Guthke R."/>
            <person name="Scherlach K."/>
            <person name="Martin K."/>
            <person name="Brakhage A.A."/>
            <person name="Petzke L."/>
            <person name="Valiante V."/>
        </authorList>
    </citation>
    <scope>NUCLEOTIDE SEQUENCE [LARGE SCALE GENOMIC DNA]</scope>
    <source>
        <strain evidence="10">SF006504</strain>
    </source>
</reference>
<dbReference type="InterPro" id="IPR017907">
    <property type="entry name" value="Znf_RING_CS"/>
</dbReference>
<keyword evidence="10" id="KW-1185">Reference proteome</keyword>
<dbReference type="GO" id="GO:0016020">
    <property type="term" value="C:membrane"/>
    <property type="evidence" value="ECO:0007669"/>
    <property type="project" value="TreeGrafter"/>
</dbReference>
<feature type="active site" description="Proton acceptor" evidence="7">
    <location>
        <position position="698"/>
    </location>
</feature>
<feature type="active site" description="Nucleophile" evidence="7">
    <location>
        <position position="521"/>
    </location>
</feature>
<dbReference type="SUPFAM" id="SSF52151">
    <property type="entry name" value="FabD/lysophospholipase-like"/>
    <property type="match status" value="1"/>
</dbReference>
<dbReference type="GO" id="GO:0046486">
    <property type="term" value="P:glycerolipid metabolic process"/>
    <property type="evidence" value="ECO:0007669"/>
    <property type="project" value="UniProtKB-ARBA"/>
</dbReference>
<sequence length="1004" mass="112039">MYRKSDNSWLEVNTGQNGALVRDHGRLSQVISELPQPEQQFPILSVFLGGKRKDHILQILFPHNNIRRTNSGAQVRLRCETVSAETNEPLLLADGDLGGSTSCKPQQMLPGDKLISCRTLSTTSLLQQVYSRLIFPFANLICVFAIDFPDLASIAQSLVGCAGAGSTSCLPLSVRPKVIVVLEDGGSMEPESLEHDIARFYDLVREIDRPRLQESFSSLNVIRLDRSLPETIQHERLRTSIRDQQTAIQAVRRAHWYHYSARQLGGLFQSALKSFVAETQFDLVQATRMDFPVSTGLPHHLAHFLEAGLRGGCSLDTLGRSIASALLMDHYVPGMMLLEPRIVFRTLYLPAVVRGGQRASPALGQRGDELADLIERDFVRGFRRISTSTKTSVELQRETLMSLSHELGKIQSHTICLYCLVRCAQHCQRCHHSICDNCAQVFGSPASNVEYQFTLSICLLCLSRDKLVVDVLPPTMNPTILAIDGGGVRGVIPLEYLILIQESLGRDCKLCDLVDLSVGPSSGGLIALGISGMEWDVSTCSQMFDRLARRIFEERIQSSLSRMLRFLFGQYSLLGAIFQWLSWFCQDGCYDTRIFDASLREAFREERRIFGVVGVNAQSKSRSKFGVIATNIAKETRSFVFGNFNAVDWFAGQKHEYQLFRAEKADDEPLIWEVARATAAAPFYFSTANLGPSGSFQDGGLKDNFAADIARRICRRIWPSKPGITRLISLGTGRTDAPSNRSPAFRHVFRDGFFPRSYEAFMSQMDATPKWLRMKNELDEALRQDYLRLDVPLQTLPCTIDDTGMMDEYRNLVIGQPGSGRMARDVASALLAGRFYFTLRCVPEKVTGGEYVWCHGAVQCKGPVREIVDSLLANHPQRMEFVNDTEHLAYFGGLDDICAACGRYSKPISMLLRNCDQPTNIYLRVSREKQWRISGFPTDMSSVAAAQKLEAPFGRPDHGHPAVVPCASCDGTMVHLAGRRRKRTSAPTDELASKRVCVVGEVRT</sequence>
<name>A0A0U5G4J9_ASPCI</name>
<evidence type="ECO:0000256" key="4">
    <source>
        <dbReference type="ARBA" id="ARBA00022833"/>
    </source>
</evidence>
<evidence type="ECO:0000313" key="9">
    <source>
        <dbReference type="EMBL" id="CEL05837.1"/>
    </source>
</evidence>
<dbReference type="Gene3D" id="3.40.1090.10">
    <property type="entry name" value="Cytosolic phospholipase A2 catalytic domain"/>
    <property type="match status" value="1"/>
</dbReference>
<evidence type="ECO:0000256" key="6">
    <source>
        <dbReference type="ARBA" id="ARBA00023098"/>
    </source>
</evidence>
<dbReference type="AlphaFoldDB" id="A0A0U5G4J9"/>
<accession>A0A0U5G4J9</accession>
<dbReference type="STRING" id="454130.A0A0U5G4J9"/>
<dbReference type="GO" id="GO:0047499">
    <property type="term" value="F:calcium-independent phospholipase A2 activity"/>
    <property type="evidence" value="ECO:0007669"/>
    <property type="project" value="TreeGrafter"/>
</dbReference>
<dbReference type="PROSITE" id="PS51635">
    <property type="entry name" value="PNPLA"/>
    <property type="match status" value="1"/>
</dbReference>
<feature type="domain" description="PNPLA" evidence="8">
    <location>
        <begin position="481"/>
        <end position="711"/>
    </location>
</feature>
<feature type="short sequence motif" description="DGA/G" evidence="7">
    <location>
        <begin position="698"/>
        <end position="700"/>
    </location>
</feature>
<gene>
    <name evidence="9" type="ORF">ASPCAL06950</name>
</gene>
<dbReference type="Pfam" id="PF01734">
    <property type="entry name" value="Patatin"/>
    <property type="match status" value="1"/>
</dbReference>
<dbReference type="GO" id="GO:0019369">
    <property type="term" value="P:arachidonate metabolic process"/>
    <property type="evidence" value="ECO:0007669"/>
    <property type="project" value="TreeGrafter"/>
</dbReference>
<dbReference type="OrthoDB" id="194358at2759"/>
<dbReference type="PANTHER" id="PTHR24185">
    <property type="entry name" value="CALCIUM-INDEPENDENT PHOSPHOLIPASE A2-GAMMA"/>
    <property type="match status" value="1"/>
</dbReference>
<dbReference type="OMA" id="NYPPRAH"/>
<keyword evidence="6 7" id="KW-0443">Lipid metabolism</keyword>
<dbReference type="PANTHER" id="PTHR24185:SF1">
    <property type="entry name" value="CALCIUM-INDEPENDENT PHOSPHOLIPASE A2-GAMMA"/>
    <property type="match status" value="1"/>
</dbReference>
<dbReference type="InterPro" id="IPR016035">
    <property type="entry name" value="Acyl_Trfase/lysoPLipase"/>
</dbReference>
<evidence type="ECO:0000256" key="5">
    <source>
        <dbReference type="ARBA" id="ARBA00022963"/>
    </source>
</evidence>
<feature type="short sequence motif" description="GXGXXG" evidence="7">
    <location>
        <begin position="485"/>
        <end position="490"/>
    </location>
</feature>
<protein>
    <recommendedName>
        <fullName evidence="8">PNPLA domain-containing protein</fullName>
    </recommendedName>
</protein>
<keyword evidence="4" id="KW-0862">Zinc</keyword>
<dbReference type="InterPro" id="IPR002641">
    <property type="entry name" value="PNPLA_dom"/>
</dbReference>
<keyword evidence="3 7" id="KW-0378">Hydrolase</keyword>
<keyword evidence="2" id="KW-0863">Zinc-finger</keyword>